<dbReference type="SMART" id="SM00147">
    <property type="entry name" value="RasGEF"/>
    <property type="match status" value="1"/>
</dbReference>
<feature type="domain" description="PH" evidence="4">
    <location>
        <begin position="34"/>
        <end position="138"/>
    </location>
</feature>
<dbReference type="InterPro" id="IPR000651">
    <property type="entry name" value="Ras-like_Gua-exchang_fac_N"/>
</dbReference>
<comment type="caution">
    <text evidence="7">The sequence shown here is derived from an EMBL/GenBank/DDBJ whole genome shotgun (WGS) entry which is preliminary data.</text>
</comment>
<dbReference type="Gene3D" id="6.10.250.3060">
    <property type="match status" value="1"/>
</dbReference>
<proteinExistence type="predicted"/>
<dbReference type="OrthoDB" id="546434at2759"/>
<evidence type="ECO:0000259" key="6">
    <source>
        <dbReference type="PROSITE" id="PS50212"/>
    </source>
</evidence>
<evidence type="ECO:0000256" key="2">
    <source>
        <dbReference type="PROSITE-ProRule" id="PRU00168"/>
    </source>
</evidence>
<dbReference type="Pfam" id="PF22697">
    <property type="entry name" value="SOS1_NGEF_PH"/>
    <property type="match status" value="1"/>
</dbReference>
<name>A0A7J7KDB8_BUGNE</name>
<sequence>MHQTDRVTTSALMNDIQRSIENWEEKDINKQCYDFLLEGGIFIYEKAKKDRERYAFLFDNMLIMCKPTGQRRNTPSAHDYRFKEKLLIKHIDVTDIDDTDDLKNGFEIQERNAQTLVLRVRTSNEKEAWMSALLSLLFRSNLDRMLDSKQKEEESAHALILPPVEDYPFSAEDSEENIVLEESHTPGEPPLIQGATLHKLIERLTYHMYADPNFVKRFLTTYRSFSNPSELLDLLIKRFHIPESHECFSENQEAFTRFKKEYVKPVQFRCSLGTLSVQFRVLNVIRLWTEHHFYDFERENKVLKELEEFLYTIKGKVMRKWVDSILKIIQRKVEFSVHFKGISWESSLSHLRPQSPKFKDESPPVEWFMPVQEELDKFSILFLHPIEIARQETLIEFRMYKAVKPSELVGSVFTKKDKAIQSPNLMKLIRHTNRFTYWLEESIITTNNLEERVAVVSRIIEIMGVFTRLNNLNGVLCVVSALDSAPIHRLQGTLEQLKLSYKKSLDEAKELLSNNYKKYFETLRRINPLVSLFW</sequence>
<evidence type="ECO:0000313" key="8">
    <source>
        <dbReference type="Proteomes" id="UP000593567"/>
    </source>
</evidence>
<dbReference type="Pfam" id="PF00617">
    <property type="entry name" value="RasGEF"/>
    <property type="match status" value="1"/>
</dbReference>
<dbReference type="PROSITE" id="PS50003">
    <property type="entry name" value="PH_DOMAIN"/>
    <property type="match status" value="1"/>
</dbReference>
<dbReference type="AlphaFoldDB" id="A0A7J7KDB8"/>
<evidence type="ECO:0000256" key="1">
    <source>
        <dbReference type="ARBA" id="ARBA00022658"/>
    </source>
</evidence>
<dbReference type="PANTHER" id="PTHR23113:SF363">
    <property type="entry name" value="PROTEIN SON OF SEVENLESS"/>
    <property type="match status" value="1"/>
</dbReference>
<dbReference type="EMBL" id="VXIV02000757">
    <property type="protein sequence ID" value="KAF6036267.1"/>
    <property type="molecule type" value="Genomic_DNA"/>
</dbReference>
<dbReference type="Gene3D" id="1.10.840.10">
    <property type="entry name" value="Ras guanine-nucleotide exchange factors catalytic domain"/>
    <property type="match status" value="1"/>
</dbReference>
<dbReference type="InterPro" id="IPR011993">
    <property type="entry name" value="PH-like_dom_sf"/>
</dbReference>
<dbReference type="InterPro" id="IPR001849">
    <property type="entry name" value="PH_domain"/>
</dbReference>
<organism evidence="7 8">
    <name type="scientific">Bugula neritina</name>
    <name type="common">Brown bryozoan</name>
    <name type="synonym">Sertularia neritina</name>
    <dbReference type="NCBI Taxonomy" id="10212"/>
    <lineage>
        <taxon>Eukaryota</taxon>
        <taxon>Metazoa</taxon>
        <taxon>Spiralia</taxon>
        <taxon>Lophotrochozoa</taxon>
        <taxon>Bryozoa</taxon>
        <taxon>Gymnolaemata</taxon>
        <taxon>Cheilostomatida</taxon>
        <taxon>Flustrina</taxon>
        <taxon>Buguloidea</taxon>
        <taxon>Bugulidae</taxon>
        <taxon>Bugula</taxon>
    </lineage>
</organism>
<dbReference type="PROSITE" id="PS50009">
    <property type="entry name" value="RASGEF_CAT"/>
    <property type="match status" value="1"/>
</dbReference>
<dbReference type="CDD" id="cd06224">
    <property type="entry name" value="REM"/>
    <property type="match status" value="1"/>
</dbReference>
<dbReference type="Proteomes" id="UP000593567">
    <property type="component" value="Unassembled WGS sequence"/>
</dbReference>
<evidence type="ECO:0000256" key="3">
    <source>
        <dbReference type="SAM" id="Coils"/>
    </source>
</evidence>
<feature type="domain" description="N-terminal Ras-GEF" evidence="6">
    <location>
        <begin position="188"/>
        <end position="333"/>
    </location>
</feature>
<dbReference type="Gene3D" id="2.30.29.30">
    <property type="entry name" value="Pleckstrin-homology domain (PH domain)/Phosphotyrosine-binding domain (PTB)"/>
    <property type="match status" value="1"/>
</dbReference>
<dbReference type="PANTHER" id="PTHR23113">
    <property type="entry name" value="GUANINE NUCLEOTIDE EXCHANGE FACTOR"/>
    <property type="match status" value="1"/>
</dbReference>
<dbReference type="InterPro" id="IPR055251">
    <property type="entry name" value="SOS1_NGEF_PH"/>
</dbReference>
<dbReference type="Gene3D" id="1.20.870.10">
    <property type="entry name" value="Son of sevenless (SoS) protein Chain: S domain 1"/>
    <property type="match status" value="1"/>
</dbReference>
<dbReference type="SMART" id="SM00229">
    <property type="entry name" value="RasGEFN"/>
    <property type="match status" value="1"/>
</dbReference>
<dbReference type="GO" id="GO:0007265">
    <property type="term" value="P:Ras protein signal transduction"/>
    <property type="evidence" value="ECO:0007669"/>
    <property type="project" value="TreeGrafter"/>
</dbReference>
<dbReference type="InterPro" id="IPR001895">
    <property type="entry name" value="RASGEF_cat_dom"/>
</dbReference>
<dbReference type="SUPFAM" id="SSF48366">
    <property type="entry name" value="Ras GEF"/>
    <property type="match status" value="1"/>
</dbReference>
<evidence type="ECO:0000259" key="4">
    <source>
        <dbReference type="PROSITE" id="PS50003"/>
    </source>
</evidence>
<keyword evidence="8" id="KW-1185">Reference proteome</keyword>
<dbReference type="InterPro" id="IPR036964">
    <property type="entry name" value="RASGEF_cat_dom_sf"/>
</dbReference>
<dbReference type="GO" id="GO:0005085">
    <property type="term" value="F:guanyl-nucleotide exchange factor activity"/>
    <property type="evidence" value="ECO:0007669"/>
    <property type="project" value="UniProtKB-KW"/>
</dbReference>
<feature type="domain" description="Ras-GEF" evidence="5">
    <location>
        <begin position="384"/>
        <end position="534"/>
    </location>
</feature>
<dbReference type="InterPro" id="IPR008937">
    <property type="entry name" value="Ras-like_GEF"/>
</dbReference>
<keyword evidence="1 2" id="KW-0344">Guanine-nucleotide releasing factor</keyword>
<accession>A0A7J7KDB8</accession>
<dbReference type="SUPFAM" id="SSF50729">
    <property type="entry name" value="PH domain-like"/>
    <property type="match status" value="1"/>
</dbReference>
<evidence type="ECO:0000313" key="7">
    <source>
        <dbReference type="EMBL" id="KAF6036267.1"/>
    </source>
</evidence>
<evidence type="ECO:0000259" key="5">
    <source>
        <dbReference type="PROSITE" id="PS50009"/>
    </source>
</evidence>
<keyword evidence="3" id="KW-0175">Coiled coil</keyword>
<dbReference type="PROSITE" id="PS50212">
    <property type="entry name" value="RASGEF_NTER"/>
    <property type="match status" value="1"/>
</dbReference>
<gene>
    <name evidence="7" type="ORF">EB796_005422</name>
</gene>
<dbReference type="Pfam" id="PF00618">
    <property type="entry name" value="RasGEF_N"/>
    <property type="match status" value="1"/>
</dbReference>
<dbReference type="SMART" id="SM00233">
    <property type="entry name" value="PH"/>
    <property type="match status" value="1"/>
</dbReference>
<protein>
    <submittedName>
        <fullName evidence="7">Sos</fullName>
    </submittedName>
</protein>
<dbReference type="InterPro" id="IPR023578">
    <property type="entry name" value="Ras_GEF_dom_sf"/>
</dbReference>
<dbReference type="GO" id="GO:0005886">
    <property type="term" value="C:plasma membrane"/>
    <property type="evidence" value="ECO:0007669"/>
    <property type="project" value="TreeGrafter"/>
</dbReference>
<feature type="coiled-coil region" evidence="3">
    <location>
        <begin position="487"/>
        <end position="514"/>
    </location>
</feature>
<reference evidence="7" key="1">
    <citation type="submission" date="2020-06" db="EMBL/GenBank/DDBJ databases">
        <title>Draft genome of Bugula neritina, a colonial animal packing powerful symbionts and potential medicines.</title>
        <authorList>
            <person name="Rayko M."/>
        </authorList>
    </citation>
    <scope>NUCLEOTIDE SEQUENCE [LARGE SCALE GENOMIC DNA]</scope>
    <source>
        <strain evidence="7">Kwan_BN1</strain>
    </source>
</reference>